<comment type="similarity">
    <text evidence="2">Belongs to the COX16 family.</text>
</comment>
<dbReference type="GO" id="GO:0030337">
    <property type="term" value="F:DNA polymerase processivity factor activity"/>
    <property type="evidence" value="ECO:0007669"/>
    <property type="project" value="TreeGrafter"/>
</dbReference>
<dbReference type="EMBL" id="CAJPEX010000771">
    <property type="protein sequence ID" value="CAG0917158.1"/>
    <property type="molecule type" value="Genomic_DNA"/>
</dbReference>
<dbReference type="Pfam" id="PF14138">
    <property type="entry name" value="COX16"/>
    <property type="match status" value="1"/>
</dbReference>
<dbReference type="AlphaFoldDB" id="A0A7R9BL09"/>
<keyword evidence="6" id="KW-0496">Mitochondrion</keyword>
<dbReference type="InterPro" id="IPR039150">
    <property type="entry name" value="TEFM"/>
</dbReference>
<sequence length="387" mass="43615">MSSVFARKFYRYGLPFLVLMVGGSFGLKQFTSIRYQFRKQQAVSKEELAAAGIQVKDNVTLESEYDKIKKSRNWISTSSKIFEYETPYCREDQRKILQVINAAEAEGLAQYNISKNRIGGILRHRTRKGPFNEVEQLLEVDGFGVKILEKFCESVLGTRATSAKPSTGSLYCSPKPSPSLLEDLRDFTALQVTPRKLSWARMTRNRQLIELRSVAVNPTETKRYDVVHVMDMVLPLVKEIPISDAYVIEDSIASGGNAIQPAFFGVHLQLARIQAALVALLESRDVNLQGENRRVFAMKPAHVSKLFGVRVGGERVSGQKLVTSIMEKESDVPWFSELSSVEESCRSDYEASSPVDKEMMSNALLLSLAFQNLVVERNPECFMLLRH</sequence>
<dbReference type="Gene3D" id="1.10.150.280">
    <property type="entry name" value="AF1531-like domain"/>
    <property type="match status" value="1"/>
</dbReference>
<dbReference type="EMBL" id="OA882808">
    <property type="protein sequence ID" value="CAD7277006.1"/>
    <property type="molecule type" value="Genomic_DNA"/>
</dbReference>
<name>A0A7R9BL09_9CRUS</name>
<dbReference type="SUPFAM" id="SSF47781">
    <property type="entry name" value="RuvA domain 2-like"/>
    <property type="match status" value="1"/>
</dbReference>
<protein>
    <recommendedName>
        <fullName evidence="10">Cytochrome c oxidase assembly protein COX16 homolog, mitochondrial</fullName>
    </recommendedName>
</protein>
<dbReference type="PANTHER" id="PTHR21053:SF2">
    <property type="entry name" value="TRANSCRIPTION ELONGATION FACTOR, MITOCHONDRIAL"/>
    <property type="match status" value="1"/>
</dbReference>
<dbReference type="OrthoDB" id="5516033at2759"/>
<dbReference type="InterPro" id="IPR010994">
    <property type="entry name" value="RuvA_2-like"/>
</dbReference>
<accession>A0A7R9BL09</accession>
<gene>
    <name evidence="8" type="ORF">NMOB1V02_LOCUS4748</name>
</gene>
<dbReference type="GO" id="GO:0005743">
    <property type="term" value="C:mitochondrial inner membrane"/>
    <property type="evidence" value="ECO:0007669"/>
    <property type="project" value="UniProtKB-SubCell"/>
</dbReference>
<evidence type="ECO:0000256" key="2">
    <source>
        <dbReference type="ARBA" id="ARBA00008370"/>
    </source>
</evidence>
<keyword evidence="5" id="KW-1133">Transmembrane helix</keyword>
<keyword evidence="3" id="KW-0812">Transmembrane</keyword>
<dbReference type="InterPro" id="IPR020164">
    <property type="entry name" value="Cyt_c_Oxase_assmbl_COX16"/>
</dbReference>
<evidence type="ECO:0000256" key="4">
    <source>
        <dbReference type="ARBA" id="ARBA00022792"/>
    </source>
</evidence>
<evidence type="ECO:0000256" key="5">
    <source>
        <dbReference type="ARBA" id="ARBA00022989"/>
    </source>
</evidence>
<dbReference type="GO" id="GO:0006392">
    <property type="term" value="P:transcription elongation by mitochondrial RNA polymerase"/>
    <property type="evidence" value="ECO:0007669"/>
    <property type="project" value="InterPro"/>
</dbReference>
<evidence type="ECO:0000256" key="3">
    <source>
        <dbReference type="ARBA" id="ARBA00022692"/>
    </source>
</evidence>
<keyword evidence="4" id="KW-0999">Mitochondrion inner membrane</keyword>
<dbReference type="PANTHER" id="PTHR21053">
    <property type="entry name" value="TRANSCRIPTION ELONGATION FACTOR, MITOCHONDRIAL"/>
    <property type="match status" value="1"/>
</dbReference>
<evidence type="ECO:0000256" key="7">
    <source>
        <dbReference type="ARBA" id="ARBA00023136"/>
    </source>
</evidence>
<comment type="subcellular location">
    <subcellularLocation>
        <location evidence="1">Mitochondrion inner membrane</location>
        <topology evidence="1">Single-pass membrane protein</topology>
    </subcellularLocation>
</comment>
<organism evidence="8">
    <name type="scientific">Notodromas monacha</name>
    <dbReference type="NCBI Taxonomy" id="399045"/>
    <lineage>
        <taxon>Eukaryota</taxon>
        <taxon>Metazoa</taxon>
        <taxon>Ecdysozoa</taxon>
        <taxon>Arthropoda</taxon>
        <taxon>Crustacea</taxon>
        <taxon>Oligostraca</taxon>
        <taxon>Ostracoda</taxon>
        <taxon>Podocopa</taxon>
        <taxon>Podocopida</taxon>
        <taxon>Cypridocopina</taxon>
        <taxon>Cypridoidea</taxon>
        <taxon>Cyprididae</taxon>
        <taxon>Notodromas</taxon>
    </lineage>
</organism>
<dbReference type="GO" id="GO:0042645">
    <property type="term" value="C:mitochondrial nucleoid"/>
    <property type="evidence" value="ECO:0007669"/>
    <property type="project" value="TreeGrafter"/>
</dbReference>
<evidence type="ECO:0000256" key="1">
    <source>
        <dbReference type="ARBA" id="ARBA00004434"/>
    </source>
</evidence>
<keyword evidence="7" id="KW-0472">Membrane</keyword>
<evidence type="ECO:0000313" key="8">
    <source>
        <dbReference type="EMBL" id="CAD7277006.1"/>
    </source>
</evidence>
<reference evidence="8" key="1">
    <citation type="submission" date="2020-11" db="EMBL/GenBank/DDBJ databases">
        <authorList>
            <person name="Tran Van P."/>
        </authorList>
    </citation>
    <scope>NUCLEOTIDE SEQUENCE</scope>
</reference>
<proteinExistence type="inferred from homology"/>
<keyword evidence="9" id="KW-1185">Reference proteome</keyword>
<evidence type="ECO:0008006" key="10">
    <source>
        <dbReference type="Google" id="ProtNLM"/>
    </source>
</evidence>
<dbReference type="Proteomes" id="UP000678499">
    <property type="component" value="Unassembled WGS sequence"/>
</dbReference>
<evidence type="ECO:0000313" key="9">
    <source>
        <dbReference type="Proteomes" id="UP000678499"/>
    </source>
</evidence>
<evidence type="ECO:0000256" key="6">
    <source>
        <dbReference type="ARBA" id="ARBA00023128"/>
    </source>
</evidence>
<dbReference type="Pfam" id="PF12836">
    <property type="entry name" value="HHH_3"/>
    <property type="match status" value="1"/>
</dbReference>